<feature type="compositionally biased region" description="Polar residues" evidence="1">
    <location>
        <begin position="311"/>
        <end position="326"/>
    </location>
</feature>
<evidence type="ECO:0000313" key="3">
    <source>
        <dbReference type="Proteomes" id="UP001367316"/>
    </source>
</evidence>
<feature type="compositionally biased region" description="Low complexity" evidence="1">
    <location>
        <begin position="365"/>
        <end position="381"/>
    </location>
</feature>
<feature type="compositionally biased region" description="Basic and acidic residues" evidence="1">
    <location>
        <begin position="450"/>
        <end position="470"/>
    </location>
</feature>
<name>A0ABR1MU02_9PEZI</name>
<sequence length="509" mass="56693">MVGIRLAVRPRKCARQLFRVCVGNMRPCPASTGTTLRQLFARNIIISRTSLRRHPQTCRSVKPAAWSFPSCRARRQSALCNIHSFYDTLHHTRDYATLWPWIALTDFCMCPECNCIFFPCSNETRAPRDLGSRQNLNESQLGLIRAGQRKAIVRLPDAITFSCVHVWPSPLPIPRTRKPNSNGSPARRILSWADNEGEAADGALTDKAQSHNNALSIFGRRKTSSLAMSRRLRGRRTMLAANNKRMHIDFDAPTKDVTASDEDDAFTAHLTAHFLPLVLSCLRHIVWQQRTLVALIANIHLNGRKSRQGAPVSSQRTRPSTASVTHDSIGEHSAPKPKPTAKDDKTWSCRFGDGSEQESDSNEDGGLQLSQQQQQACQGLPQGPPKLRMAPVGQKKADAILSSARNWARQAAIHMCIISRPTAVLRWHAKTETLRDEDNNGQPMPGPARPIDRPTGRHPARAKEGTHTQRQDNMGKPGTTEARAVGSYYFLSNAVLSYNLAKVVGKFYR</sequence>
<organism evidence="2 3">
    <name type="scientific">Phyllosticta paracitricarpa</name>
    <dbReference type="NCBI Taxonomy" id="2016321"/>
    <lineage>
        <taxon>Eukaryota</taxon>
        <taxon>Fungi</taxon>
        <taxon>Dikarya</taxon>
        <taxon>Ascomycota</taxon>
        <taxon>Pezizomycotina</taxon>
        <taxon>Dothideomycetes</taxon>
        <taxon>Dothideomycetes incertae sedis</taxon>
        <taxon>Botryosphaeriales</taxon>
        <taxon>Phyllostictaceae</taxon>
        <taxon>Phyllosticta</taxon>
    </lineage>
</organism>
<proteinExistence type="predicted"/>
<dbReference type="EMBL" id="JBBPBF010000057">
    <property type="protein sequence ID" value="KAK7606029.1"/>
    <property type="molecule type" value="Genomic_DNA"/>
</dbReference>
<protein>
    <submittedName>
        <fullName evidence="2">Uncharacterized protein</fullName>
    </submittedName>
</protein>
<reference evidence="2 3" key="1">
    <citation type="submission" date="2024-04" db="EMBL/GenBank/DDBJ databases">
        <title>Phyllosticta paracitricarpa is synonymous to the EU quarantine fungus P. citricarpa based on phylogenomic analyses.</title>
        <authorList>
            <consortium name="Lawrence Berkeley National Laboratory"/>
            <person name="Van ingen-buijs V.A."/>
            <person name="Van westerhoven A.C."/>
            <person name="Haridas S."/>
            <person name="Skiadas P."/>
            <person name="Martin F."/>
            <person name="Groenewald J.Z."/>
            <person name="Crous P.W."/>
            <person name="Seidl M.F."/>
        </authorList>
    </citation>
    <scope>NUCLEOTIDE SEQUENCE [LARGE SCALE GENOMIC DNA]</scope>
    <source>
        <strain evidence="2 3">CBS 141358</strain>
    </source>
</reference>
<evidence type="ECO:0000256" key="1">
    <source>
        <dbReference type="SAM" id="MobiDB-lite"/>
    </source>
</evidence>
<comment type="caution">
    <text evidence="2">The sequence shown here is derived from an EMBL/GenBank/DDBJ whole genome shotgun (WGS) entry which is preliminary data.</text>
</comment>
<feature type="region of interest" description="Disordered" evidence="1">
    <location>
        <begin position="305"/>
        <end position="391"/>
    </location>
</feature>
<accession>A0ABR1MU02</accession>
<dbReference type="Proteomes" id="UP001367316">
    <property type="component" value="Unassembled WGS sequence"/>
</dbReference>
<feature type="compositionally biased region" description="Basic and acidic residues" evidence="1">
    <location>
        <begin position="328"/>
        <end position="347"/>
    </location>
</feature>
<feature type="region of interest" description="Disordered" evidence="1">
    <location>
        <begin position="435"/>
        <end position="479"/>
    </location>
</feature>
<keyword evidence="3" id="KW-1185">Reference proteome</keyword>
<evidence type="ECO:0000313" key="2">
    <source>
        <dbReference type="EMBL" id="KAK7606029.1"/>
    </source>
</evidence>
<gene>
    <name evidence="2" type="ORF">JOL62DRAFT_560512</name>
</gene>